<sequence>MSASDHVHQPRLPPELEQDIFLLAIEQTNKNLSDTLNFILVAKRVHDWLIPKIFNIVIFNDNEASPTPFQLSTFQRYAKHVQHLFLEPHTLVQHLSLFVNVTNLVLWREFDASQLEVLLTFNHLTRLSIAISNNITPSPIYFTLFSKLTHLDLISSCKSWSPAIISPLINFPLLTHLCILTGSNIEVIKLFLDQNWCSNLRVVVLWGSAEMVPVVPPPPWMGRDGFPVEDERFFYVLCRETIRDWESGAKGGDDMWKVADRYLASCKGSI</sequence>
<reference evidence="1 2" key="1">
    <citation type="journal article" date="2019" name="Nat. Ecol. Evol.">
        <title>Megaphylogeny resolves global patterns of mushroom evolution.</title>
        <authorList>
            <person name="Varga T."/>
            <person name="Krizsan K."/>
            <person name="Foldi C."/>
            <person name="Dima B."/>
            <person name="Sanchez-Garcia M."/>
            <person name="Sanchez-Ramirez S."/>
            <person name="Szollosi G.J."/>
            <person name="Szarkandi J.G."/>
            <person name="Papp V."/>
            <person name="Albert L."/>
            <person name="Andreopoulos W."/>
            <person name="Angelini C."/>
            <person name="Antonin V."/>
            <person name="Barry K.W."/>
            <person name="Bougher N.L."/>
            <person name="Buchanan P."/>
            <person name="Buyck B."/>
            <person name="Bense V."/>
            <person name="Catcheside P."/>
            <person name="Chovatia M."/>
            <person name="Cooper J."/>
            <person name="Damon W."/>
            <person name="Desjardin D."/>
            <person name="Finy P."/>
            <person name="Geml J."/>
            <person name="Haridas S."/>
            <person name="Hughes K."/>
            <person name="Justo A."/>
            <person name="Karasinski D."/>
            <person name="Kautmanova I."/>
            <person name="Kiss B."/>
            <person name="Kocsube S."/>
            <person name="Kotiranta H."/>
            <person name="LaButti K.M."/>
            <person name="Lechner B.E."/>
            <person name="Liimatainen K."/>
            <person name="Lipzen A."/>
            <person name="Lukacs Z."/>
            <person name="Mihaltcheva S."/>
            <person name="Morgado L.N."/>
            <person name="Niskanen T."/>
            <person name="Noordeloos M.E."/>
            <person name="Ohm R.A."/>
            <person name="Ortiz-Santana B."/>
            <person name="Ovrebo C."/>
            <person name="Racz N."/>
            <person name="Riley R."/>
            <person name="Savchenko A."/>
            <person name="Shiryaev A."/>
            <person name="Soop K."/>
            <person name="Spirin V."/>
            <person name="Szebenyi C."/>
            <person name="Tomsovsky M."/>
            <person name="Tulloss R.E."/>
            <person name="Uehling J."/>
            <person name="Grigoriev I.V."/>
            <person name="Vagvolgyi C."/>
            <person name="Papp T."/>
            <person name="Martin F.M."/>
            <person name="Miettinen O."/>
            <person name="Hibbett D.S."/>
            <person name="Nagy L.G."/>
        </authorList>
    </citation>
    <scope>NUCLEOTIDE SEQUENCE [LARGE SCALE GENOMIC DNA]</scope>
    <source>
        <strain evidence="1 2">NL-1719</strain>
    </source>
</reference>
<dbReference type="EMBL" id="ML208520">
    <property type="protein sequence ID" value="TFK63495.1"/>
    <property type="molecule type" value="Genomic_DNA"/>
</dbReference>
<gene>
    <name evidence="1" type="ORF">BDN72DRAFT_902369</name>
</gene>
<accession>A0ACD3ACV4</accession>
<proteinExistence type="predicted"/>
<name>A0ACD3ACV4_9AGAR</name>
<organism evidence="1 2">
    <name type="scientific">Pluteus cervinus</name>
    <dbReference type="NCBI Taxonomy" id="181527"/>
    <lineage>
        <taxon>Eukaryota</taxon>
        <taxon>Fungi</taxon>
        <taxon>Dikarya</taxon>
        <taxon>Basidiomycota</taxon>
        <taxon>Agaricomycotina</taxon>
        <taxon>Agaricomycetes</taxon>
        <taxon>Agaricomycetidae</taxon>
        <taxon>Agaricales</taxon>
        <taxon>Pluteineae</taxon>
        <taxon>Pluteaceae</taxon>
        <taxon>Pluteus</taxon>
    </lineage>
</organism>
<protein>
    <submittedName>
        <fullName evidence="1">Uncharacterized protein</fullName>
    </submittedName>
</protein>
<evidence type="ECO:0000313" key="2">
    <source>
        <dbReference type="Proteomes" id="UP000308600"/>
    </source>
</evidence>
<dbReference type="Proteomes" id="UP000308600">
    <property type="component" value="Unassembled WGS sequence"/>
</dbReference>
<evidence type="ECO:0000313" key="1">
    <source>
        <dbReference type="EMBL" id="TFK63495.1"/>
    </source>
</evidence>
<keyword evidence="2" id="KW-1185">Reference proteome</keyword>